<dbReference type="EMBL" id="RCZG01000006">
    <property type="protein sequence ID" value="TPG33186.1"/>
    <property type="molecule type" value="Genomic_DNA"/>
</dbReference>
<keyword evidence="5" id="KW-0812">Transmembrane</keyword>
<dbReference type="CDD" id="cd02252">
    <property type="entry name" value="nylC_like"/>
    <property type="match status" value="1"/>
</dbReference>
<keyword evidence="3" id="KW-0031">Aminopeptidase</keyword>
<dbReference type="OrthoDB" id="9808347at2"/>
<evidence type="ECO:0000256" key="2">
    <source>
        <dbReference type="ARBA" id="ARBA00007068"/>
    </source>
</evidence>
<dbReference type="Proteomes" id="UP000320095">
    <property type="component" value="Unassembled WGS sequence"/>
</dbReference>
<keyword evidence="4" id="KW-1003">Cell membrane</keyword>
<dbReference type="GO" id="GO:0005886">
    <property type="term" value="C:plasma membrane"/>
    <property type="evidence" value="ECO:0007669"/>
    <property type="project" value="UniProtKB-SubCell"/>
</dbReference>
<keyword evidence="3" id="KW-0645">Protease</keyword>
<evidence type="ECO:0000256" key="1">
    <source>
        <dbReference type="ARBA" id="ARBA00004651"/>
    </source>
</evidence>
<comment type="similarity">
    <text evidence="2">Belongs to the peptidase S58 family.</text>
</comment>
<dbReference type="PANTHER" id="PTHR36512">
    <property type="entry name" value="D-AMINOPEPTIDASE"/>
    <property type="match status" value="1"/>
</dbReference>
<dbReference type="AlphaFoldDB" id="A0A502E9K1"/>
<dbReference type="PANTHER" id="PTHR36512:SF3">
    <property type="entry name" value="BLR5678 PROTEIN"/>
    <property type="match status" value="1"/>
</dbReference>
<evidence type="ECO:0000313" key="11">
    <source>
        <dbReference type="Proteomes" id="UP000320095"/>
    </source>
</evidence>
<comment type="caution">
    <text evidence="10">The sequence shown here is derived from an EMBL/GenBank/DDBJ whole genome shotgun (WGS) entry which is preliminary data.</text>
</comment>
<reference evidence="10 11" key="1">
    <citation type="journal article" date="2019" name="Environ. Microbiol.">
        <title>Species interactions and distinct microbial communities in high Arctic permafrost affected cryosols are associated with the CH4 and CO2 gas fluxes.</title>
        <authorList>
            <person name="Altshuler I."/>
            <person name="Hamel J."/>
            <person name="Turney S."/>
            <person name="Magnuson E."/>
            <person name="Levesque R."/>
            <person name="Greer C."/>
            <person name="Whyte L.G."/>
        </authorList>
    </citation>
    <scope>NUCLEOTIDE SEQUENCE [LARGE SCALE GENOMIC DNA]</scope>
    <source>
        <strain evidence="10 11">S5.20</strain>
    </source>
</reference>
<proteinExistence type="inferred from homology"/>
<gene>
    <name evidence="10" type="ORF">EAH80_17585</name>
</gene>
<keyword evidence="7" id="KW-1133">Transmembrane helix</keyword>
<dbReference type="Pfam" id="PF03576">
    <property type="entry name" value="Peptidase_S58"/>
    <property type="match status" value="1"/>
</dbReference>
<keyword evidence="6" id="KW-0378">Hydrolase</keyword>
<keyword evidence="8" id="KW-0472">Membrane</keyword>
<accession>A0A502E9K1</accession>
<evidence type="ECO:0000313" key="10">
    <source>
        <dbReference type="EMBL" id="TPG33186.1"/>
    </source>
</evidence>
<evidence type="ECO:0000256" key="3">
    <source>
        <dbReference type="ARBA" id="ARBA00022438"/>
    </source>
</evidence>
<evidence type="ECO:0000256" key="4">
    <source>
        <dbReference type="ARBA" id="ARBA00022475"/>
    </source>
</evidence>
<name>A0A502E9K1_9MYCO</name>
<organism evidence="10 11">
    <name type="scientific">Mycolicibacterium hodleri</name>
    <dbReference type="NCBI Taxonomy" id="49897"/>
    <lineage>
        <taxon>Bacteria</taxon>
        <taxon>Bacillati</taxon>
        <taxon>Actinomycetota</taxon>
        <taxon>Actinomycetes</taxon>
        <taxon>Mycobacteriales</taxon>
        <taxon>Mycobacteriaceae</taxon>
        <taxon>Mycolicibacterium</taxon>
    </lineage>
</organism>
<dbReference type="InterPro" id="IPR005321">
    <property type="entry name" value="Peptidase_S58_DmpA"/>
</dbReference>
<evidence type="ECO:0000256" key="9">
    <source>
        <dbReference type="ARBA" id="ARBA00059481"/>
    </source>
</evidence>
<dbReference type="Gene3D" id="3.60.70.12">
    <property type="entry name" value="L-amino peptidase D-ALA esterase/amidase"/>
    <property type="match status" value="1"/>
</dbReference>
<dbReference type="InterPro" id="IPR016117">
    <property type="entry name" value="ArgJ-like_dom_sf"/>
</dbReference>
<evidence type="ECO:0000256" key="5">
    <source>
        <dbReference type="ARBA" id="ARBA00022692"/>
    </source>
</evidence>
<evidence type="ECO:0000256" key="6">
    <source>
        <dbReference type="ARBA" id="ARBA00022801"/>
    </source>
</evidence>
<dbReference type="SUPFAM" id="SSF56266">
    <property type="entry name" value="DmpA/ArgJ-like"/>
    <property type="match status" value="1"/>
</dbReference>
<comment type="function">
    <text evidence="9">Aminopeptidase.</text>
</comment>
<dbReference type="GO" id="GO:0004177">
    <property type="term" value="F:aminopeptidase activity"/>
    <property type="evidence" value="ECO:0007669"/>
    <property type="project" value="UniProtKB-KW"/>
</dbReference>
<sequence length="372" mass="36685">MADRVAGVPGTRADGQEVSLPAGSITDVSGILVGNHHRLDPDATLGQGWACGTTVVLTPPGTIGAVDVRGGAPGTRETDLLDPANSVRYVDAVVLTGGSAYGLAAADGVMQWLEEHDRGVVMDGGLVPIVPSAVIFDLPVGGWQCRPTAEFGSAAANAAGVEVAVGNVGAGVGARAGVLKGGLGTASVTLEDIGVTVGAIVAVNSAGNVADPQTGLPWMADLIATLGLSAPPDDQVAAFAERDAKLSPLNTTIAVVATDAALSKAACKRVAVAAQDGLARTIRPAHTPLDGDTVFVLSTGAVEVEPATGTAATPAAMSPETKLATAVGAAAADCLAHAVMVGVLAAETVAGIPTYRSMLPGAFPNARSDATG</sequence>
<protein>
    <submittedName>
        <fullName evidence="10">Peptidase S58 family protein</fullName>
    </submittedName>
</protein>
<keyword evidence="11" id="KW-1185">Reference proteome</keyword>
<dbReference type="FunFam" id="3.60.70.12:FF:000003">
    <property type="entry name" value="Putative cysteine transferase"/>
    <property type="match status" value="1"/>
</dbReference>
<evidence type="ECO:0000256" key="8">
    <source>
        <dbReference type="ARBA" id="ARBA00023136"/>
    </source>
</evidence>
<evidence type="ECO:0000256" key="7">
    <source>
        <dbReference type="ARBA" id="ARBA00022989"/>
    </source>
</evidence>
<comment type="subcellular location">
    <subcellularLocation>
        <location evidence="1">Cell membrane</location>
        <topology evidence="1">Multi-pass membrane protein</topology>
    </subcellularLocation>
</comment>